<dbReference type="AlphaFoldDB" id="A0A2T9ZBD1"/>
<dbReference type="GO" id="GO:0032040">
    <property type="term" value="C:small-subunit processome"/>
    <property type="evidence" value="ECO:0007669"/>
    <property type="project" value="TreeGrafter"/>
</dbReference>
<dbReference type="PANTHER" id="PTHR19865:SF0">
    <property type="entry name" value="U3 SMALL NUCLEOLAR RNA-INTERACTING PROTEIN 2"/>
    <property type="match status" value="1"/>
</dbReference>
<dbReference type="Gene3D" id="2.130.10.10">
    <property type="entry name" value="YVTN repeat-like/Quinoprotein amine dehydrogenase"/>
    <property type="match status" value="2"/>
</dbReference>
<feature type="region of interest" description="Disordered" evidence="6">
    <location>
        <begin position="358"/>
        <end position="384"/>
    </location>
</feature>
<evidence type="ECO:0000256" key="3">
    <source>
        <dbReference type="ARBA" id="ARBA00022737"/>
    </source>
</evidence>
<dbReference type="PROSITE" id="PS50294">
    <property type="entry name" value="WD_REPEATS_REGION"/>
    <property type="match status" value="3"/>
</dbReference>
<dbReference type="PANTHER" id="PTHR19865">
    <property type="entry name" value="U3 SMALL NUCLEOLAR RNA INTERACTING PROTEIN 2"/>
    <property type="match status" value="1"/>
</dbReference>
<evidence type="ECO:0000256" key="4">
    <source>
        <dbReference type="ARBA" id="ARBA00023242"/>
    </source>
</evidence>
<dbReference type="InterPro" id="IPR019775">
    <property type="entry name" value="WD40_repeat_CS"/>
</dbReference>
<proteinExistence type="predicted"/>
<dbReference type="InterPro" id="IPR001680">
    <property type="entry name" value="WD40_rpt"/>
</dbReference>
<name>A0A2T9ZBD1_9FUNG</name>
<feature type="region of interest" description="Disordered" evidence="6">
    <location>
        <begin position="1"/>
        <end position="75"/>
    </location>
</feature>
<keyword evidence="3" id="KW-0677">Repeat</keyword>
<keyword evidence="4" id="KW-0539">Nucleus</keyword>
<evidence type="ECO:0000256" key="5">
    <source>
        <dbReference type="PROSITE-ProRule" id="PRU00221"/>
    </source>
</evidence>
<keyword evidence="2 5" id="KW-0853">WD repeat</keyword>
<feature type="repeat" description="WD" evidence="5">
    <location>
        <begin position="288"/>
        <end position="329"/>
    </location>
</feature>
<evidence type="ECO:0008006" key="9">
    <source>
        <dbReference type="Google" id="ProtNLM"/>
    </source>
</evidence>
<evidence type="ECO:0000313" key="7">
    <source>
        <dbReference type="EMBL" id="PVV01919.1"/>
    </source>
</evidence>
<dbReference type="Proteomes" id="UP000245609">
    <property type="component" value="Unassembled WGS sequence"/>
</dbReference>
<reference evidence="7 8" key="1">
    <citation type="journal article" date="2018" name="MBio">
        <title>Comparative Genomics Reveals the Core Gene Toolbox for the Fungus-Insect Symbiosis.</title>
        <authorList>
            <person name="Wang Y."/>
            <person name="Stata M."/>
            <person name="Wang W."/>
            <person name="Stajich J.E."/>
            <person name="White M.M."/>
            <person name="Moncalvo J.M."/>
        </authorList>
    </citation>
    <scope>NUCLEOTIDE SEQUENCE [LARGE SCALE GENOMIC DNA]</scope>
    <source>
        <strain evidence="7 8">SC-DP-2</strain>
    </source>
</reference>
<gene>
    <name evidence="7" type="ORF">BB560_003643</name>
</gene>
<dbReference type="PRINTS" id="PR00320">
    <property type="entry name" value="GPROTEINBRPT"/>
</dbReference>
<organism evidence="7 8">
    <name type="scientific">Smittium megazygosporum</name>
    <dbReference type="NCBI Taxonomy" id="133381"/>
    <lineage>
        <taxon>Eukaryota</taxon>
        <taxon>Fungi</taxon>
        <taxon>Fungi incertae sedis</taxon>
        <taxon>Zoopagomycota</taxon>
        <taxon>Kickxellomycotina</taxon>
        <taxon>Harpellomycetes</taxon>
        <taxon>Harpellales</taxon>
        <taxon>Legeriomycetaceae</taxon>
        <taxon>Smittium</taxon>
    </lineage>
</organism>
<dbReference type="GO" id="GO:0034511">
    <property type="term" value="F:U3 snoRNA binding"/>
    <property type="evidence" value="ECO:0007669"/>
    <property type="project" value="InterPro"/>
</dbReference>
<dbReference type="SMART" id="SM00320">
    <property type="entry name" value="WD40"/>
    <property type="match status" value="6"/>
</dbReference>
<evidence type="ECO:0000313" key="8">
    <source>
        <dbReference type="Proteomes" id="UP000245609"/>
    </source>
</evidence>
<sequence>MAKDKFLSFSKGKKRAPNNTEFRKSKKINVKGSNALQKNDVDPDIDELGPSAAYESSSDNQNLESAELDSSNSEFEFETEAEKRLRLAKEYVSKLKADAEEIDGVDAVEIDRDLVASRLQQDVEENSGRIYLRIADKFTKEYTDLPTATFSNGHHLPVTSVAVSPNGKYIFSCSKDGSIVKWDFQTRKKLIQIKGRKKNASSKTPGHSGEVLSLAISSDGKYLASGGSDSCIHIWETNNLNKICTFRQHRNSVTGLAFRKGHNQLYSCSLDRMVKLWDVDQRGFIETLFGHQDAISDICTYQREQAVTVGSRDKTARVWKIINETQLVFRGGIQTNVAKVLNKSKYLQLDHGEILRLPDDDDSDQELSSVKDNENQDLTSVESSPNASVDSALVLYKKDLIEARKNKLDFAEGSIDVVAMIDEETFVTGGDSGAISLWSFSRKKPIYTVHLAHGAEINGSLITPRWITSISSIPLSDIFFSGSYDGLIKIWKIAENKANRFSLINTIPVEGYINRIVLHQEKPRNRNQVIVETNPITTQKYKNNINTINKNSNLAY</sequence>
<dbReference type="Pfam" id="PF00400">
    <property type="entry name" value="WD40"/>
    <property type="match status" value="5"/>
</dbReference>
<dbReference type="PROSITE" id="PS50082">
    <property type="entry name" value="WD_REPEATS_2"/>
    <property type="match status" value="5"/>
</dbReference>
<evidence type="ECO:0000256" key="6">
    <source>
        <dbReference type="SAM" id="MobiDB-lite"/>
    </source>
</evidence>
<comment type="subcellular location">
    <subcellularLocation>
        <location evidence="1">Nucleus</location>
    </subcellularLocation>
</comment>
<dbReference type="OrthoDB" id="189968at2759"/>
<dbReference type="InterPro" id="IPR020472">
    <property type="entry name" value="WD40_PAC1"/>
</dbReference>
<feature type="repeat" description="WD" evidence="5">
    <location>
        <begin position="151"/>
        <end position="192"/>
    </location>
</feature>
<feature type="repeat" description="WD" evidence="5">
    <location>
        <begin position="246"/>
        <end position="287"/>
    </location>
</feature>
<accession>A0A2T9ZBD1</accession>
<feature type="repeat" description="WD" evidence="5">
    <location>
        <begin position="204"/>
        <end position="245"/>
    </location>
</feature>
<comment type="caution">
    <text evidence="7">The sequence shown here is derived from an EMBL/GenBank/DDBJ whole genome shotgun (WGS) entry which is preliminary data.</text>
</comment>
<dbReference type="EMBL" id="MBFS01000701">
    <property type="protein sequence ID" value="PVV01919.1"/>
    <property type="molecule type" value="Genomic_DNA"/>
</dbReference>
<dbReference type="InterPro" id="IPR036322">
    <property type="entry name" value="WD40_repeat_dom_sf"/>
</dbReference>
<dbReference type="PROSITE" id="PS00678">
    <property type="entry name" value="WD_REPEATS_1"/>
    <property type="match status" value="2"/>
</dbReference>
<protein>
    <recommendedName>
        <fullName evidence="9">Ribosomal RNA-processing protein 9</fullName>
    </recommendedName>
</protein>
<evidence type="ECO:0000256" key="1">
    <source>
        <dbReference type="ARBA" id="ARBA00004123"/>
    </source>
</evidence>
<keyword evidence="8" id="KW-1185">Reference proteome</keyword>
<dbReference type="InterPro" id="IPR039241">
    <property type="entry name" value="Rrp9-like"/>
</dbReference>
<dbReference type="SUPFAM" id="SSF50978">
    <property type="entry name" value="WD40 repeat-like"/>
    <property type="match status" value="1"/>
</dbReference>
<dbReference type="STRING" id="133381.A0A2T9ZBD1"/>
<feature type="compositionally biased region" description="Polar residues" evidence="6">
    <location>
        <begin position="375"/>
        <end position="384"/>
    </location>
</feature>
<dbReference type="CDD" id="cd00200">
    <property type="entry name" value="WD40"/>
    <property type="match status" value="1"/>
</dbReference>
<feature type="repeat" description="WD" evidence="5">
    <location>
        <begin position="467"/>
        <end position="501"/>
    </location>
</feature>
<evidence type="ECO:0000256" key="2">
    <source>
        <dbReference type="ARBA" id="ARBA00022574"/>
    </source>
</evidence>
<feature type="compositionally biased region" description="Polar residues" evidence="6">
    <location>
        <begin position="54"/>
        <end position="74"/>
    </location>
</feature>
<dbReference type="InterPro" id="IPR015943">
    <property type="entry name" value="WD40/YVTN_repeat-like_dom_sf"/>
</dbReference>